<dbReference type="GO" id="GO:0008808">
    <property type="term" value="F:cardiolipin synthase activity"/>
    <property type="evidence" value="ECO:0007669"/>
    <property type="project" value="UniProtKB-UniRule"/>
</dbReference>
<evidence type="ECO:0000256" key="5">
    <source>
        <dbReference type="ARBA" id="ARBA00022692"/>
    </source>
</evidence>
<feature type="active site" evidence="12">
    <location>
        <position position="228"/>
    </location>
</feature>
<keyword evidence="7 12" id="KW-1133">Transmembrane helix</keyword>
<dbReference type="HAMAP" id="MF_01916">
    <property type="entry name" value="Cardiolipin_synth_Cls"/>
    <property type="match status" value="1"/>
</dbReference>
<keyword evidence="11 12" id="KW-1208">Phospholipid metabolism</keyword>
<dbReference type="GO" id="GO:0005886">
    <property type="term" value="C:plasma membrane"/>
    <property type="evidence" value="ECO:0007669"/>
    <property type="project" value="UniProtKB-SubCell"/>
</dbReference>
<dbReference type="PANTHER" id="PTHR21248">
    <property type="entry name" value="CARDIOLIPIN SYNTHASE"/>
    <property type="match status" value="1"/>
</dbReference>
<sequence>MTYFISFFTEHDWTAFIYSINLIIALAIIFLERKNPAASLAWILVLFVLPIAGIFFYMILAQNISRQKIYKLTDSEKSVITEELKYQIESIDNGKFEFVNDTAEKWKHMIKLNQVYGASYLTQNNDIEIFDDGKKMFHKLMRDINHATKSINVMYYIVKDDMVGKKFLEALTQKAREGVEVKLMMDAMGSRFITNRKLRDFLAAGGKVAYFFKPKLKYINLKLNYRNHRKIVVIDGKEGYIGGFNIANEYLGFKRRFGYWRDTHIKIRGSAVQDLNATFVMDWRFASKENIELAEIYFNPMEDKGASPIQIVSSGPNSVREEIKRSMMRMITYAEKTVYLQTPYFIPDPSMLESLKMAAQSGVDVRIMIPCMPDHIFVYWATYAYCGELIRSGARVYIYDSGFLHAKTMVVDGEVATVGSANFDRRSFRLNFESNAFVYDEGFAKKMDDQFMKDIEHGHELTLEDYNNRSVIIKFKEAISRLLSDIL</sequence>
<dbReference type="Proteomes" id="UP000284841">
    <property type="component" value="Unassembled WGS sequence"/>
</dbReference>
<evidence type="ECO:0000259" key="14">
    <source>
        <dbReference type="PROSITE" id="PS50035"/>
    </source>
</evidence>
<dbReference type="AlphaFoldDB" id="A0A415E385"/>
<keyword evidence="10 12" id="KW-0594">Phospholipid biosynthesis</keyword>
<name>A0A415E385_9FIRM</name>
<dbReference type="InterPro" id="IPR022924">
    <property type="entry name" value="Cardiolipin_synthase"/>
</dbReference>
<evidence type="ECO:0000256" key="6">
    <source>
        <dbReference type="ARBA" id="ARBA00022737"/>
    </source>
</evidence>
<dbReference type="CDD" id="cd09112">
    <property type="entry name" value="PLDc_CLS_2"/>
    <property type="match status" value="1"/>
</dbReference>
<feature type="active site" evidence="12">
    <location>
        <position position="230"/>
    </location>
</feature>
<dbReference type="PROSITE" id="PS50035">
    <property type="entry name" value="PLD"/>
    <property type="match status" value="2"/>
</dbReference>
<dbReference type="InterPro" id="IPR025202">
    <property type="entry name" value="PLD-like_dom"/>
</dbReference>
<evidence type="ECO:0000256" key="13">
    <source>
        <dbReference type="NCBIfam" id="TIGR04265"/>
    </source>
</evidence>
<comment type="function">
    <text evidence="12">Catalyzes the reversible phosphatidyl group transfer from one phosphatidylglycerol molecule to another to form cardiolipin (CL) (diphosphatidylglycerol) and glycerol.</text>
</comment>
<feature type="transmembrane region" description="Helical" evidence="12">
    <location>
        <begin position="38"/>
        <end position="60"/>
    </location>
</feature>
<feature type="transmembrane region" description="Helical" evidence="12">
    <location>
        <begin position="13"/>
        <end position="31"/>
    </location>
</feature>
<keyword evidence="8 12" id="KW-0443">Lipid metabolism</keyword>
<dbReference type="GeneID" id="83005958"/>
<dbReference type="EC" id="2.7.8.-" evidence="12 13"/>
<keyword evidence="6" id="KW-0677">Repeat</keyword>
<feature type="active site" evidence="12">
    <location>
        <position position="405"/>
    </location>
</feature>
<keyword evidence="9 12" id="KW-0472">Membrane</keyword>
<dbReference type="SMART" id="SM00155">
    <property type="entry name" value="PLDc"/>
    <property type="match status" value="2"/>
</dbReference>
<dbReference type="Gene3D" id="3.30.870.10">
    <property type="entry name" value="Endonuclease Chain A"/>
    <property type="match status" value="2"/>
</dbReference>
<keyword evidence="16" id="KW-1185">Reference proteome</keyword>
<dbReference type="Pfam" id="PF13091">
    <property type="entry name" value="PLDc_2"/>
    <property type="match status" value="2"/>
</dbReference>
<dbReference type="InterPro" id="IPR001736">
    <property type="entry name" value="PLipase_D/transphosphatidylase"/>
</dbReference>
<evidence type="ECO:0000256" key="9">
    <source>
        <dbReference type="ARBA" id="ARBA00023136"/>
    </source>
</evidence>
<keyword evidence="4 12" id="KW-0808">Transferase</keyword>
<dbReference type="FunFam" id="3.30.870.10:FF:000014">
    <property type="entry name" value="Cardiolipin synthase"/>
    <property type="match status" value="1"/>
</dbReference>
<reference evidence="15 16" key="1">
    <citation type="submission" date="2018-08" db="EMBL/GenBank/DDBJ databases">
        <title>A genome reference for cultivated species of the human gut microbiota.</title>
        <authorList>
            <person name="Zou Y."/>
            <person name="Xue W."/>
            <person name="Luo G."/>
        </authorList>
    </citation>
    <scope>NUCLEOTIDE SEQUENCE [LARGE SCALE GENOMIC DNA]</scope>
    <source>
        <strain evidence="15 16">AM07-24</strain>
    </source>
</reference>
<comment type="similarity">
    <text evidence="12">Belongs to the phospholipase D family. Cardiolipin synthase subfamily.</text>
</comment>
<proteinExistence type="inferred from homology"/>
<evidence type="ECO:0000256" key="12">
    <source>
        <dbReference type="HAMAP-Rule" id="MF_01916"/>
    </source>
</evidence>
<feature type="domain" description="PLD phosphodiesterase" evidence="14">
    <location>
        <begin position="400"/>
        <end position="427"/>
    </location>
</feature>
<gene>
    <name evidence="15" type="primary">cls</name>
    <name evidence="15" type="ORF">DW099_06710</name>
</gene>
<feature type="active site" evidence="12">
    <location>
        <position position="235"/>
    </location>
</feature>
<feature type="active site" evidence="12">
    <location>
        <position position="407"/>
    </location>
</feature>
<keyword evidence="2 12" id="KW-1003">Cell membrane</keyword>
<comment type="caution">
    <text evidence="15">The sequence shown here is derived from an EMBL/GenBank/DDBJ whole genome shotgun (WGS) entry which is preliminary data.</text>
</comment>
<dbReference type="RefSeq" id="WP_067541627.1">
    <property type="nucleotide sequence ID" value="NZ_AP025567.1"/>
</dbReference>
<accession>A0A415E385</accession>
<evidence type="ECO:0000256" key="11">
    <source>
        <dbReference type="ARBA" id="ARBA00023264"/>
    </source>
</evidence>
<evidence type="ECO:0000256" key="10">
    <source>
        <dbReference type="ARBA" id="ARBA00023209"/>
    </source>
</evidence>
<dbReference type="NCBIfam" id="TIGR04265">
    <property type="entry name" value="bac_cardiolipin"/>
    <property type="match status" value="1"/>
</dbReference>
<evidence type="ECO:0000256" key="7">
    <source>
        <dbReference type="ARBA" id="ARBA00022989"/>
    </source>
</evidence>
<evidence type="ECO:0000313" key="15">
    <source>
        <dbReference type="EMBL" id="RHJ88106.1"/>
    </source>
</evidence>
<dbReference type="InterPro" id="IPR030874">
    <property type="entry name" value="Cardiolipin_synth_Firmi"/>
</dbReference>
<dbReference type="OrthoDB" id="9762009at2"/>
<evidence type="ECO:0000256" key="8">
    <source>
        <dbReference type="ARBA" id="ARBA00023098"/>
    </source>
</evidence>
<dbReference type="PANTHER" id="PTHR21248:SF22">
    <property type="entry name" value="PHOSPHOLIPASE D"/>
    <property type="match status" value="1"/>
</dbReference>
<feature type="active site" evidence="12">
    <location>
        <position position="412"/>
    </location>
</feature>
<dbReference type="Pfam" id="PF13396">
    <property type="entry name" value="PLDc_N"/>
    <property type="match status" value="1"/>
</dbReference>
<protein>
    <recommendedName>
        <fullName evidence="12 13">Cardiolipin synthase</fullName>
        <shortName evidence="12">CL synthase</shortName>
        <ecNumber evidence="12 13">2.7.8.-</ecNumber>
    </recommendedName>
</protein>
<comment type="catalytic activity">
    <reaction evidence="12">
        <text>2 a 1,2-diacyl-sn-glycero-3-phospho-(1'-sn-glycerol) = a cardiolipin + glycerol</text>
        <dbReference type="Rhea" id="RHEA:31451"/>
        <dbReference type="ChEBI" id="CHEBI:17754"/>
        <dbReference type="ChEBI" id="CHEBI:62237"/>
        <dbReference type="ChEBI" id="CHEBI:64716"/>
    </reaction>
</comment>
<dbReference type="STRING" id="1776384.GCA_900086585_03670"/>
<evidence type="ECO:0000256" key="1">
    <source>
        <dbReference type="ARBA" id="ARBA00004651"/>
    </source>
</evidence>
<evidence type="ECO:0000256" key="4">
    <source>
        <dbReference type="ARBA" id="ARBA00022679"/>
    </source>
</evidence>
<feature type="domain" description="PLD phosphodiesterase" evidence="14">
    <location>
        <begin position="223"/>
        <end position="250"/>
    </location>
</feature>
<keyword evidence="3 12" id="KW-0444">Lipid biosynthesis</keyword>
<keyword evidence="5 12" id="KW-0812">Transmembrane</keyword>
<dbReference type="GO" id="GO:0032049">
    <property type="term" value="P:cardiolipin biosynthetic process"/>
    <property type="evidence" value="ECO:0007669"/>
    <property type="project" value="UniProtKB-UniRule"/>
</dbReference>
<dbReference type="InterPro" id="IPR027379">
    <property type="entry name" value="CLS_N"/>
</dbReference>
<evidence type="ECO:0000313" key="16">
    <source>
        <dbReference type="Proteomes" id="UP000284841"/>
    </source>
</evidence>
<evidence type="ECO:0000256" key="2">
    <source>
        <dbReference type="ARBA" id="ARBA00022475"/>
    </source>
</evidence>
<dbReference type="CDD" id="cd09110">
    <property type="entry name" value="PLDc_CLS_1"/>
    <property type="match status" value="1"/>
</dbReference>
<organism evidence="15 16">
    <name type="scientific">Emergencia timonensis</name>
    <dbReference type="NCBI Taxonomy" id="1776384"/>
    <lineage>
        <taxon>Bacteria</taxon>
        <taxon>Bacillati</taxon>
        <taxon>Bacillota</taxon>
        <taxon>Clostridia</taxon>
        <taxon>Peptostreptococcales</taxon>
        <taxon>Anaerovoracaceae</taxon>
        <taxon>Emergencia</taxon>
    </lineage>
</organism>
<dbReference type="SUPFAM" id="SSF56024">
    <property type="entry name" value="Phospholipase D/nuclease"/>
    <property type="match status" value="2"/>
</dbReference>
<evidence type="ECO:0000256" key="3">
    <source>
        <dbReference type="ARBA" id="ARBA00022516"/>
    </source>
</evidence>
<dbReference type="EMBL" id="QRMS01000002">
    <property type="protein sequence ID" value="RHJ88106.1"/>
    <property type="molecule type" value="Genomic_DNA"/>
</dbReference>
<comment type="subcellular location">
    <subcellularLocation>
        <location evidence="1 12">Cell membrane</location>
        <topology evidence="1 12">Multi-pass membrane protein</topology>
    </subcellularLocation>
</comment>